<protein>
    <submittedName>
        <fullName evidence="4">Uncharacterized protein, MTH1187 family</fullName>
    </submittedName>
</protein>
<dbReference type="Proteomes" id="UP000198525">
    <property type="component" value="Unassembled WGS sequence"/>
</dbReference>
<reference evidence="4 5" key="1">
    <citation type="submission" date="2016-10" db="EMBL/GenBank/DDBJ databases">
        <authorList>
            <person name="de Groot N.N."/>
        </authorList>
    </citation>
    <scope>NUCLEOTIDE SEQUENCE [LARGE SCALE GENOMIC DNA]</scope>
    <source>
        <strain evidence="4 5">CGMCC 1.6133</strain>
    </source>
</reference>
<evidence type="ECO:0000313" key="5">
    <source>
        <dbReference type="Proteomes" id="UP000198525"/>
    </source>
</evidence>
<dbReference type="AlphaFoldDB" id="A0A1G8V583"/>
<accession>A0A1G8V583</accession>
<dbReference type="InterPro" id="IPR002767">
    <property type="entry name" value="Thiamine_BP"/>
</dbReference>
<dbReference type="NCBIfam" id="TIGR00106">
    <property type="entry name" value="MTH1187 family thiamine-binding protein"/>
    <property type="match status" value="1"/>
</dbReference>
<organism evidence="4 5">
    <name type="scientific">Billgrantia gudaonensis</name>
    <dbReference type="NCBI Taxonomy" id="376427"/>
    <lineage>
        <taxon>Bacteria</taxon>
        <taxon>Pseudomonadati</taxon>
        <taxon>Pseudomonadota</taxon>
        <taxon>Gammaproteobacteria</taxon>
        <taxon>Oceanospirillales</taxon>
        <taxon>Halomonadaceae</taxon>
        <taxon>Billgrantia</taxon>
    </lineage>
</organism>
<gene>
    <name evidence="4" type="ORF">SAMN04487954_10690</name>
</gene>
<evidence type="ECO:0000259" key="3">
    <source>
        <dbReference type="Pfam" id="PF01910"/>
    </source>
</evidence>
<feature type="region of interest" description="Disordered" evidence="2">
    <location>
        <begin position="79"/>
        <end position="102"/>
    </location>
</feature>
<dbReference type="InterPro" id="IPR029756">
    <property type="entry name" value="MTH1187/YkoF-like"/>
</dbReference>
<dbReference type="GO" id="GO:0005829">
    <property type="term" value="C:cytosol"/>
    <property type="evidence" value="ECO:0007669"/>
    <property type="project" value="TreeGrafter"/>
</dbReference>
<dbReference type="Gene3D" id="3.30.70.930">
    <property type="match status" value="1"/>
</dbReference>
<dbReference type="OrthoDB" id="9793516at2"/>
<name>A0A1G8V583_9GAMM</name>
<dbReference type="InterPro" id="IPR051614">
    <property type="entry name" value="UPF0045_domain"/>
</dbReference>
<proteinExistence type="inferred from homology"/>
<feature type="domain" description="Thiamine-binding protein" evidence="3">
    <location>
        <begin position="6"/>
        <end position="95"/>
    </location>
</feature>
<dbReference type="Pfam" id="PF01910">
    <property type="entry name" value="Thiamine_BP"/>
    <property type="match status" value="1"/>
</dbReference>
<keyword evidence="5" id="KW-1185">Reference proteome</keyword>
<dbReference type="SUPFAM" id="SSF89957">
    <property type="entry name" value="MTH1187/YkoF-like"/>
    <property type="match status" value="1"/>
</dbReference>
<evidence type="ECO:0000256" key="1">
    <source>
        <dbReference type="ARBA" id="ARBA00010272"/>
    </source>
</evidence>
<comment type="similarity">
    <text evidence="1">Belongs to the UPF0045 family.</text>
</comment>
<dbReference type="PANTHER" id="PTHR33777:SF1">
    <property type="entry name" value="UPF0045 PROTEIN ECM15"/>
    <property type="match status" value="1"/>
</dbReference>
<evidence type="ECO:0000256" key="2">
    <source>
        <dbReference type="SAM" id="MobiDB-lite"/>
    </source>
</evidence>
<dbReference type="EMBL" id="FNES01000006">
    <property type="protein sequence ID" value="SDJ61242.1"/>
    <property type="molecule type" value="Genomic_DNA"/>
</dbReference>
<sequence length="102" mass="11296">MHVIIDLCVVPLGIGVSVSKEIAACQRVIEASGLEHRMHAYGTNIEGPWDDVMAVVKRCHEVVHEMGAPRITTTIKLGTRTDREQSMDDKVESVEAKLRDSQ</sequence>
<dbReference type="RefSeq" id="WP_089685322.1">
    <property type="nucleotide sequence ID" value="NZ_FNES01000006.1"/>
</dbReference>
<dbReference type="PANTHER" id="PTHR33777">
    <property type="entry name" value="UPF0045 PROTEIN ECM15"/>
    <property type="match status" value="1"/>
</dbReference>
<evidence type="ECO:0000313" key="4">
    <source>
        <dbReference type="EMBL" id="SDJ61242.1"/>
    </source>
</evidence>